<organism evidence="4 5">
    <name type="scientific">Zostera marina</name>
    <name type="common">Eelgrass</name>
    <dbReference type="NCBI Taxonomy" id="29655"/>
    <lineage>
        <taxon>Eukaryota</taxon>
        <taxon>Viridiplantae</taxon>
        <taxon>Streptophyta</taxon>
        <taxon>Embryophyta</taxon>
        <taxon>Tracheophyta</taxon>
        <taxon>Spermatophyta</taxon>
        <taxon>Magnoliopsida</taxon>
        <taxon>Liliopsida</taxon>
        <taxon>Zosteraceae</taxon>
        <taxon>Zostera</taxon>
    </lineage>
</organism>
<feature type="repeat" description="RCC1" evidence="2">
    <location>
        <begin position="250"/>
        <end position="301"/>
    </location>
</feature>
<keyword evidence="5" id="KW-1185">Reference proteome</keyword>
<dbReference type="PANTHER" id="PTHR22870:SF385">
    <property type="entry name" value="ULTRAVIOLET-B RECEPTOR UVR8-LIKE"/>
    <property type="match status" value="1"/>
</dbReference>
<evidence type="ECO:0000256" key="2">
    <source>
        <dbReference type="PROSITE-ProRule" id="PRU00235"/>
    </source>
</evidence>
<comment type="caution">
    <text evidence="4">The sequence shown here is derived from an EMBL/GenBank/DDBJ whole genome shotgun (WGS) entry which is preliminary data.</text>
</comment>
<reference evidence="5" key="1">
    <citation type="journal article" date="2016" name="Nature">
        <title>The genome of the seagrass Zostera marina reveals angiosperm adaptation to the sea.</title>
        <authorList>
            <person name="Olsen J.L."/>
            <person name="Rouze P."/>
            <person name="Verhelst B."/>
            <person name="Lin Y.-C."/>
            <person name="Bayer T."/>
            <person name="Collen J."/>
            <person name="Dattolo E."/>
            <person name="De Paoli E."/>
            <person name="Dittami S."/>
            <person name="Maumus F."/>
            <person name="Michel G."/>
            <person name="Kersting A."/>
            <person name="Lauritano C."/>
            <person name="Lohaus R."/>
            <person name="Toepel M."/>
            <person name="Tonon T."/>
            <person name="Vanneste K."/>
            <person name="Amirebrahimi M."/>
            <person name="Brakel J."/>
            <person name="Bostroem C."/>
            <person name="Chovatia M."/>
            <person name="Grimwood J."/>
            <person name="Jenkins J.W."/>
            <person name="Jueterbock A."/>
            <person name="Mraz A."/>
            <person name="Stam W.T."/>
            <person name="Tice H."/>
            <person name="Bornberg-Bauer E."/>
            <person name="Green P.J."/>
            <person name="Pearson G.A."/>
            <person name="Procaccini G."/>
            <person name="Duarte C.M."/>
            <person name="Schmutz J."/>
            <person name="Reusch T.B.H."/>
            <person name="Van de Peer Y."/>
        </authorList>
    </citation>
    <scope>NUCLEOTIDE SEQUENCE [LARGE SCALE GENOMIC DNA]</scope>
    <source>
        <strain evidence="5">cv. Finnish</strain>
    </source>
</reference>
<evidence type="ECO:0000259" key="3">
    <source>
        <dbReference type="Pfam" id="PF25390"/>
    </source>
</evidence>
<dbReference type="InterPro" id="IPR009091">
    <property type="entry name" value="RCC1/BLIP-II"/>
</dbReference>
<protein>
    <submittedName>
        <fullName evidence="4">Regulator of chromosome condensation (RCC1) family protein</fullName>
    </submittedName>
</protein>
<dbReference type="InterPro" id="IPR051210">
    <property type="entry name" value="Ub_ligase/GEF_domain"/>
</dbReference>
<keyword evidence="1" id="KW-0677">Repeat</keyword>
<evidence type="ECO:0000256" key="1">
    <source>
        <dbReference type="ARBA" id="ARBA00022737"/>
    </source>
</evidence>
<feature type="repeat" description="RCC1" evidence="2">
    <location>
        <begin position="355"/>
        <end position="419"/>
    </location>
</feature>
<name>A0A0K9Q5A0_ZOSMR</name>
<dbReference type="PROSITE" id="PS50012">
    <property type="entry name" value="RCC1_3"/>
    <property type="match status" value="7"/>
</dbReference>
<sequence length="423" mass="45562">MIWPFHKSLRSSLSISSFCSSAAAPCSEYPAMAADGRKQTVILGWGSGEDGQLGMEDWEGRDSACVIKSESFKDVSAVVAGSRNSLAICHDGTLFTWGWNQRGTLGHAPEAKTESVPGPVEELSDVMITQAAIGGWHCLAVDDLGRVYAWGGNEYGQCGKEPDRTKEGRYLRRDIVIPQRCAPQLSVRQVDAGGTHSLVLTTDGHVWTWGQPWPPGDINQIWTPIKVQGLEKVHSIAVGAFHNLALQESGMLWAWGSNEYGQLGIGDTQPRSQPVLVQTLPDLTLATISAGGWHSAALTDDGEVYAWGRGEHGRLGLGEDKSSKMLPQKVQLLEGEHIIQVSCGGSHSVALTRDGRMFSYGRGDDGRLGNNGKLTNGHPMEVSINVAPPKIDGATAVIGQWRAQYIACGGRHTIAIATWSDCR</sequence>
<feature type="repeat" description="RCC1" evidence="2">
    <location>
        <begin position="92"/>
        <end position="144"/>
    </location>
</feature>
<feature type="repeat" description="RCC1" evidence="2">
    <location>
        <begin position="40"/>
        <end position="91"/>
    </location>
</feature>
<dbReference type="InterPro" id="IPR000408">
    <property type="entry name" value="Reg_chr_condens"/>
</dbReference>
<dbReference type="Pfam" id="PF25390">
    <property type="entry name" value="WD40_RLD"/>
    <property type="match status" value="1"/>
</dbReference>
<proteinExistence type="predicted"/>
<dbReference type="PANTHER" id="PTHR22870">
    <property type="entry name" value="REGULATOR OF CHROMOSOME CONDENSATION"/>
    <property type="match status" value="1"/>
</dbReference>
<dbReference type="AlphaFoldDB" id="A0A0K9Q5A0"/>
<feature type="domain" description="RCC1-like" evidence="3">
    <location>
        <begin position="42"/>
        <end position="415"/>
    </location>
</feature>
<dbReference type="Gene3D" id="2.130.10.30">
    <property type="entry name" value="Regulator of chromosome condensation 1/beta-lactamase-inhibitor protein II"/>
    <property type="match status" value="2"/>
</dbReference>
<gene>
    <name evidence="4" type="ORF">ZOSMA_111G00330</name>
</gene>
<dbReference type="GO" id="GO:0005737">
    <property type="term" value="C:cytoplasm"/>
    <property type="evidence" value="ECO:0000318"/>
    <property type="project" value="GO_Central"/>
</dbReference>
<evidence type="ECO:0000313" key="5">
    <source>
        <dbReference type="Proteomes" id="UP000036987"/>
    </source>
</evidence>
<dbReference type="InterPro" id="IPR058923">
    <property type="entry name" value="RCC1-like_dom"/>
</dbReference>
<dbReference type="STRING" id="29655.A0A0K9Q5A0"/>
<accession>A0A0K9Q5A0</accession>
<feature type="repeat" description="RCC1" evidence="2">
    <location>
        <begin position="302"/>
        <end position="354"/>
    </location>
</feature>
<feature type="repeat" description="RCC1" evidence="2">
    <location>
        <begin position="145"/>
        <end position="203"/>
    </location>
</feature>
<dbReference type="OrthoDB" id="61110at2759"/>
<feature type="repeat" description="RCC1" evidence="2">
    <location>
        <begin position="204"/>
        <end position="249"/>
    </location>
</feature>
<dbReference type="PRINTS" id="PR00633">
    <property type="entry name" value="RCCNDNSATION"/>
</dbReference>
<dbReference type="EMBL" id="LFYR01000129">
    <property type="protein sequence ID" value="KMZ75682.1"/>
    <property type="molecule type" value="Genomic_DNA"/>
</dbReference>
<dbReference type="SUPFAM" id="SSF50985">
    <property type="entry name" value="RCC1/BLIP-II"/>
    <property type="match status" value="1"/>
</dbReference>
<dbReference type="Proteomes" id="UP000036987">
    <property type="component" value="Unassembled WGS sequence"/>
</dbReference>
<evidence type="ECO:0000313" key="4">
    <source>
        <dbReference type="EMBL" id="KMZ75682.1"/>
    </source>
</evidence>
<dbReference type="PROSITE" id="PS00626">
    <property type="entry name" value="RCC1_2"/>
    <property type="match status" value="2"/>
</dbReference>